<dbReference type="GO" id="GO:0005525">
    <property type="term" value="F:GTP binding"/>
    <property type="evidence" value="ECO:0007669"/>
    <property type="project" value="UniProtKB-KW"/>
</dbReference>
<evidence type="ECO:0000256" key="4">
    <source>
        <dbReference type="ARBA" id="ARBA00023134"/>
    </source>
</evidence>
<gene>
    <name evidence="5" type="ORF">Fadolivirus_1_176</name>
</gene>
<accession>A0A7D3UV34</accession>
<evidence type="ECO:0000256" key="1">
    <source>
        <dbReference type="ARBA" id="ARBA00004112"/>
    </source>
</evidence>
<dbReference type="PRINTS" id="PR00449">
    <property type="entry name" value="RASTRNSFRMNG"/>
</dbReference>
<protein>
    <submittedName>
        <fullName evidence="5">Ras family GTPase</fullName>
    </submittedName>
</protein>
<evidence type="ECO:0000313" key="6">
    <source>
        <dbReference type="Proteomes" id="UP001162001"/>
    </source>
</evidence>
<organism evidence="5 6">
    <name type="scientific">Fadolivirus FV1/VV64</name>
    <dbReference type="NCBI Taxonomy" id="3070911"/>
    <lineage>
        <taxon>Viruses</taxon>
        <taxon>Varidnaviria</taxon>
        <taxon>Bamfordvirae</taxon>
        <taxon>Nucleocytoviricota</taxon>
        <taxon>Megaviricetes</taxon>
        <taxon>Imitervirales</taxon>
        <taxon>Mimiviridae</taxon>
        <taxon>Klosneuvirinae</taxon>
        <taxon>Fadolivirus</taxon>
        <taxon>Fadolivirus algeromassiliense</taxon>
    </lineage>
</organism>
<dbReference type="Gene3D" id="3.40.50.300">
    <property type="entry name" value="P-loop containing nucleotide triphosphate hydrolases"/>
    <property type="match status" value="1"/>
</dbReference>
<dbReference type="NCBIfam" id="TIGR00231">
    <property type="entry name" value="small_GTP"/>
    <property type="match status" value="1"/>
</dbReference>
<dbReference type="SUPFAM" id="SSF52540">
    <property type="entry name" value="P-loop containing nucleoside triphosphate hydrolases"/>
    <property type="match status" value="1"/>
</dbReference>
<reference evidence="5 6" key="1">
    <citation type="submission" date="2020-04" db="EMBL/GenBank/DDBJ databases">
        <title>Advantages and limits of metagenomic assembly and binning of a giant virus.</title>
        <authorList>
            <person name="Schulz F."/>
            <person name="Andreani J."/>
            <person name="Francis R."/>
            <person name="Boudjemaa H."/>
            <person name="Bou Khalil J.Y."/>
            <person name="Lee J."/>
            <person name="La Scola B."/>
            <person name="Woyke T."/>
        </authorList>
    </citation>
    <scope>NUCLEOTIDE SEQUENCE [LARGE SCALE GENOMIC DNA]</scope>
    <source>
        <strain evidence="5 6">FV1/VV64</strain>
    </source>
</reference>
<keyword evidence="3" id="KW-0547">Nucleotide-binding</keyword>
<dbReference type="InterPro" id="IPR027417">
    <property type="entry name" value="P-loop_NTPase"/>
</dbReference>
<evidence type="ECO:0000256" key="3">
    <source>
        <dbReference type="ARBA" id="ARBA00022741"/>
    </source>
</evidence>
<dbReference type="GO" id="GO:0003924">
    <property type="term" value="F:GTPase activity"/>
    <property type="evidence" value="ECO:0007669"/>
    <property type="project" value="InterPro"/>
</dbReference>
<dbReference type="PANTHER" id="PTHR47981">
    <property type="entry name" value="RAB FAMILY"/>
    <property type="match status" value="1"/>
</dbReference>
<comment type="subcellular location">
    <subcellularLocation>
        <location evidence="1">Host cell membrane</location>
        <topology evidence="1">Lipid-anchor</topology>
        <orientation evidence="1">Cytoplasmic side</orientation>
    </subcellularLocation>
</comment>
<dbReference type="CDD" id="cd00154">
    <property type="entry name" value="Rab"/>
    <property type="match status" value="1"/>
</dbReference>
<sequence length="205" mass="24071">MGYVIKCILIGKSGVGKTSIALKYFEDKFYSGDDSITTIGVDFHVKKIIIDKDEYKIQVWDTAGQERFRSIVKTYFKSANCVIFCFSLIDYESFIELNKIIDEFDTEIDKPTNRILVGTFYDKKKSIIIEDYQIEDLMKRKNLHHYFNVSSFDNTGLNELFETVIKSSVKLHKENVIQLRKHIEEEFNIEDNKKQWNTKDCCIII</sequence>
<dbReference type="EMBL" id="MT418680">
    <property type="protein sequence ID" value="QKF93634.1"/>
    <property type="molecule type" value="Genomic_DNA"/>
</dbReference>
<proteinExistence type="inferred from homology"/>
<evidence type="ECO:0000256" key="2">
    <source>
        <dbReference type="ARBA" id="ARBA00006270"/>
    </source>
</evidence>
<dbReference type="Proteomes" id="UP001162001">
    <property type="component" value="Segment"/>
</dbReference>
<dbReference type="Pfam" id="PF00071">
    <property type="entry name" value="Ras"/>
    <property type="match status" value="1"/>
</dbReference>
<name>A0A7D3UV34_9VIRU</name>
<keyword evidence="6" id="KW-1185">Reference proteome</keyword>
<dbReference type="PANTHER" id="PTHR47981:SF20">
    <property type="entry name" value="RAS-RELATED PROTEIN RAB-7A"/>
    <property type="match status" value="1"/>
</dbReference>
<dbReference type="SMART" id="SM00173">
    <property type="entry name" value="RAS"/>
    <property type="match status" value="1"/>
</dbReference>
<comment type="similarity">
    <text evidence="2">Belongs to the small GTPase superfamily. Rab family.</text>
</comment>
<dbReference type="SMART" id="SM00174">
    <property type="entry name" value="RHO"/>
    <property type="match status" value="1"/>
</dbReference>
<dbReference type="InterPro" id="IPR005225">
    <property type="entry name" value="Small_GTP-bd"/>
</dbReference>
<dbReference type="PROSITE" id="PS51419">
    <property type="entry name" value="RAB"/>
    <property type="match status" value="1"/>
</dbReference>
<dbReference type="FunFam" id="3.40.50.300:FF:001447">
    <property type="entry name" value="Ras-related protein Rab-1B"/>
    <property type="match status" value="1"/>
</dbReference>
<evidence type="ECO:0000313" key="5">
    <source>
        <dbReference type="EMBL" id="QKF93634.1"/>
    </source>
</evidence>
<keyword evidence="4" id="KW-0342">GTP-binding</keyword>
<dbReference type="InterPro" id="IPR001806">
    <property type="entry name" value="Small_GTPase"/>
</dbReference>
<dbReference type="PROSITE" id="PS51421">
    <property type="entry name" value="RAS"/>
    <property type="match status" value="1"/>
</dbReference>
<dbReference type="GO" id="GO:0020002">
    <property type="term" value="C:host cell plasma membrane"/>
    <property type="evidence" value="ECO:0007669"/>
    <property type="project" value="UniProtKB-SubCell"/>
</dbReference>
<dbReference type="SMART" id="SM00175">
    <property type="entry name" value="RAB"/>
    <property type="match status" value="1"/>
</dbReference>